<keyword evidence="1" id="KW-0804">Transcription</keyword>
<dbReference type="GO" id="GO:0003723">
    <property type="term" value="F:RNA binding"/>
    <property type="evidence" value="ECO:0007669"/>
    <property type="project" value="UniProtKB-KW"/>
</dbReference>
<dbReference type="SUPFAM" id="SSF110391">
    <property type="entry name" value="GlpP-like"/>
    <property type="match status" value="1"/>
</dbReference>
<comment type="caution">
    <text evidence="2">The sequence shown here is derived from an EMBL/GenBank/DDBJ whole genome shotgun (WGS) entry which is preliminary data.</text>
</comment>
<comment type="function">
    <text evidence="1">Regulates expression of the glpD operon. In the presence of glycerol 3-phosphate (G3P) causes antitermination of transcription of glpD at the inverted repeat of the leader region to enhance its transcription. Binds and stabilizes glpD leader mRNA.</text>
</comment>
<keyword evidence="3" id="KW-1185">Reference proteome</keyword>
<dbReference type="Gene3D" id="3.20.20.70">
    <property type="entry name" value="Aldolase class I"/>
    <property type="match status" value="1"/>
</dbReference>
<organism evidence="2 3">
    <name type="scientific">Paenibacillus oceani</name>
    <dbReference type="NCBI Taxonomy" id="2772510"/>
    <lineage>
        <taxon>Bacteria</taxon>
        <taxon>Bacillati</taxon>
        <taxon>Bacillota</taxon>
        <taxon>Bacilli</taxon>
        <taxon>Bacillales</taxon>
        <taxon>Paenibacillaceae</taxon>
        <taxon>Paenibacillus</taxon>
    </lineage>
</organism>
<dbReference type="PANTHER" id="PTHR35787">
    <property type="entry name" value="GLYCEROL UPTAKE OPERON ANTITERMINATOR REGULATORY PROTEIN"/>
    <property type="match status" value="1"/>
</dbReference>
<dbReference type="Pfam" id="PF04309">
    <property type="entry name" value="G3P_antiterm"/>
    <property type="match status" value="1"/>
</dbReference>
<gene>
    <name evidence="2" type="ORF">IDH45_28160</name>
</gene>
<keyword evidence="1" id="KW-0694">RNA-binding</keyword>
<sequence length="183" mass="19895">MVQTEESGLPIIASITKPEQIAAAAASKVKRVILMTGDIVRLADIRNRLHESGKEVFVHLEMVQGLGRDSSAVQYLAETFAVDGIVTTKSNAIAAARQAGIRSIQRIFAIDSAAVETAVKMIGQVMPDEVELMPGLMPRVIRDLKARLNRPLIVGGLIRSEEEIRIALNSGADHVSIGDQRFW</sequence>
<protein>
    <recommendedName>
        <fullName evidence="1">Glycerol uptake operon antiterminator regulatory protein</fullName>
    </recommendedName>
</protein>
<name>A0A927H2Y6_9BACL</name>
<dbReference type="PIRSF" id="PIRSF016897">
    <property type="entry name" value="GlpP"/>
    <property type="match status" value="1"/>
</dbReference>
<evidence type="ECO:0000256" key="1">
    <source>
        <dbReference type="PIRNR" id="PIRNR016897"/>
    </source>
</evidence>
<reference evidence="2" key="1">
    <citation type="submission" date="2020-09" db="EMBL/GenBank/DDBJ databases">
        <title>A novel bacterium of genus Paenibacillus, isolated from South China Sea.</title>
        <authorList>
            <person name="Huang H."/>
            <person name="Mo K."/>
            <person name="Hu Y."/>
        </authorList>
    </citation>
    <scope>NUCLEOTIDE SEQUENCE</scope>
    <source>
        <strain evidence="2">IB182363</strain>
    </source>
</reference>
<dbReference type="InterPro" id="IPR006699">
    <property type="entry name" value="GlpP"/>
</dbReference>
<dbReference type="InterPro" id="IPR013785">
    <property type="entry name" value="Aldolase_TIM"/>
</dbReference>
<dbReference type="RefSeq" id="WP_190931483.1">
    <property type="nucleotide sequence ID" value="NZ_JACXJA010000048.1"/>
</dbReference>
<evidence type="ECO:0000313" key="3">
    <source>
        <dbReference type="Proteomes" id="UP000639396"/>
    </source>
</evidence>
<dbReference type="GO" id="GO:0006071">
    <property type="term" value="P:glycerol metabolic process"/>
    <property type="evidence" value="ECO:0007669"/>
    <property type="project" value="UniProtKB-UniRule"/>
</dbReference>
<keyword evidence="1" id="KW-0805">Transcription regulation</keyword>
<keyword evidence="1" id="KW-0319">Glycerol metabolism</keyword>
<accession>A0A927H2Y6</accession>
<proteinExistence type="predicted"/>
<evidence type="ECO:0000313" key="2">
    <source>
        <dbReference type="EMBL" id="MBD2865863.1"/>
    </source>
</evidence>
<dbReference type="Proteomes" id="UP000639396">
    <property type="component" value="Unassembled WGS sequence"/>
</dbReference>
<dbReference type="GO" id="GO:0006355">
    <property type="term" value="P:regulation of DNA-templated transcription"/>
    <property type="evidence" value="ECO:0007669"/>
    <property type="project" value="InterPro"/>
</dbReference>
<dbReference type="AlphaFoldDB" id="A0A927H2Y6"/>
<dbReference type="PANTHER" id="PTHR35787:SF1">
    <property type="entry name" value="GLYCEROL UPTAKE OPERON ANTITERMINATOR REGULATORY PROTEIN"/>
    <property type="match status" value="1"/>
</dbReference>
<dbReference type="EMBL" id="JACXJA010000048">
    <property type="protein sequence ID" value="MBD2865863.1"/>
    <property type="molecule type" value="Genomic_DNA"/>
</dbReference>